<evidence type="ECO:0000313" key="3">
    <source>
        <dbReference type="Proteomes" id="UP000221734"/>
    </source>
</evidence>
<dbReference type="InterPro" id="IPR000157">
    <property type="entry name" value="TIR_dom"/>
</dbReference>
<sequence length="138" mass="15705">MNKKVFISYSREDTSEIRALVDNLSQINLDIWSDQNISAGDNWANLIEENLRKSEIVLLFISPRALASEWVMMEFGAAVALKKKIIPVVLKDTHIPSFLSEHKYIRANSINEAAEKIKETLCKIAEQDASADEKKSRR</sequence>
<reference evidence="3" key="1">
    <citation type="submission" date="2017-10" db="EMBL/GenBank/DDBJ databases">
        <authorList>
            <person name="Frank J."/>
        </authorList>
    </citation>
    <scope>NUCLEOTIDE SEQUENCE [LARGE SCALE GENOMIC DNA]</scope>
</reference>
<dbReference type="SUPFAM" id="SSF52200">
    <property type="entry name" value="Toll/Interleukin receptor TIR domain"/>
    <property type="match status" value="1"/>
</dbReference>
<dbReference type="Pfam" id="PF13676">
    <property type="entry name" value="TIR_2"/>
    <property type="match status" value="1"/>
</dbReference>
<dbReference type="KEGG" id="kst:KSMBR1_3409"/>
<keyword evidence="3" id="KW-1185">Reference proteome</keyword>
<accession>A0A2C9CJZ9</accession>
<evidence type="ECO:0000313" key="2">
    <source>
        <dbReference type="EMBL" id="SOH05883.1"/>
    </source>
</evidence>
<dbReference type="GO" id="GO:0007165">
    <property type="term" value="P:signal transduction"/>
    <property type="evidence" value="ECO:0007669"/>
    <property type="project" value="InterPro"/>
</dbReference>
<dbReference type="PROSITE" id="PS50104">
    <property type="entry name" value="TIR"/>
    <property type="match status" value="1"/>
</dbReference>
<protein>
    <submittedName>
        <fullName evidence="2">TIR domain protein</fullName>
    </submittedName>
</protein>
<dbReference type="Gene3D" id="3.40.50.10140">
    <property type="entry name" value="Toll/interleukin-1 receptor homology (TIR) domain"/>
    <property type="match status" value="1"/>
</dbReference>
<organism evidence="2 3">
    <name type="scientific">Kuenenia stuttgartiensis</name>
    <dbReference type="NCBI Taxonomy" id="174633"/>
    <lineage>
        <taxon>Bacteria</taxon>
        <taxon>Pseudomonadati</taxon>
        <taxon>Planctomycetota</taxon>
        <taxon>Candidatus Brocadiia</taxon>
        <taxon>Candidatus Brocadiales</taxon>
        <taxon>Candidatus Brocadiaceae</taxon>
        <taxon>Candidatus Kuenenia</taxon>
    </lineage>
</organism>
<feature type="domain" description="TIR" evidence="1">
    <location>
        <begin position="1"/>
        <end position="121"/>
    </location>
</feature>
<dbReference type="OrthoDB" id="1098242at2"/>
<dbReference type="RefSeq" id="WP_099326414.1">
    <property type="nucleotide sequence ID" value="NZ_LT934425.1"/>
</dbReference>
<dbReference type="Proteomes" id="UP000221734">
    <property type="component" value="Chromosome Kuenenia_stuttgartiensis_MBR1"/>
</dbReference>
<dbReference type="AlphaFoldDB" id="A0A2C9CJZ9"/>
<dbReference type="EMBL" id="LT934425">
    <property type="protein sequence ID" value="SOH05883.1"/>
    <property type="molecule type" value="Genomic_DNA"/>
</dbReference>
<gene>
    <name evidence="2" type="ORF">KSMBR1_3409</name>
</gene>
<proteinExistence type="predicted"/>
<dbReference type="SMART" id="SM00255">
    <property type="entry name" value="TIR"/>
    <property type="match status" value="1"/>
</dbReference>
<name>A0A2C9CJZ9_KUEST</name>
<evidence type="ECO:0000259" key="1">
    <source>
        <dbReference type="PROSITE" id="PS50104"/>
    </source>
</evidence>
<dbReference type="InterPro" id="IPR035897">
    <property type="entry name" value="Toll_tir_struct_dom_sf"/>
</dbReference>